<dbReference type="Pfam" id="PF00512">
    <property type="entry name" value="HisKA"/>
    <property type="match status" value="1"/>
</dbReference>
<dbReference type="InterPro" id="IPR036097">
    <property type="entry name" value="HisK_dim/P_sf"/>
</dbReference>
<comment type="catalytic activity">
    <reaction evidence="1">
        <text>ATP + protein L-histidine = ADP + protein N-phospho-L-histidine.</text>
        <dbReference type="EC" id="2.7.13.3"/>
    </reaction>
</comment>
<keyword evidence="5" id="KW-0418">Kinase</keyword>
<dbReference type="EMBL" id="QZJZ01000076">
    <property type="protein sequence ID" value="RJP57719.1"/>
    <property type="molecule type" value="Genomic_DNA"/>
</dbReference>
<evidence type="ECO:0000256" key="4">
    <source>
        <dbReference type="ARBA" id="ARBA00022679"/>
    </source>
</evidence>
<dbReference type="PROSITE" id="PS50112">
    <property type="entry name" value="PAS"/>
    <property type="match status" value="2"/>
</dbReference>
<dbReference type="Gene3D" id="1.10.287.130">
    <property type="match status" value="1"/>
</dbReference>
<dbReference type="CDD" id="cd00130">
    <property type="entry name" value="PAS"/>
    <property type="match status" value="2"/>
</dbReference>
<dbReference type="SMART" id="SM00091">
    <property type="entry name" value="PAS"/>
    <property type="match status" value="2"/>
</dbReference>
<dbReference type="Proteomes" id="UP000266426">
    <property type="component" value="Unassembled WGS sequence"/>
</dbReference>
<dbReference type="InterPro" id="IPR003594">
    <property type="entry name" value="HATPase_dom"/>
</dbReference>
<dbReference type="SMART" id="SM00387">
    <property type="entry name" value="HATPase_c"/>
    <property type="match status" value="1"/>
</dbReference>
<dbReference type="EC" id="2.7.13.3" evidence="2"/>
<dbReference type="GO" id="GO:0000155">
    <property type="term" value="F:phosphorelay sensor kinase activity"/>
    <property type="evidence" value="ECO:0007669"/>
    <property type="project" value="InterPro"/>
</dbReference>
<protein>
    <recommendedName>
        <fullName evidence="2">histidine kinase</fullName>
        <ecNumber evidence="2">2.7.13.3</ecNumber>
    </recommendedName>
</protein>
<dbReference type="InterPro" id="IPR035965">
    <property type="entry name" value="PAS-like_dom_sf"/>
</dbReference>
<dbReference type="PANTHER" id="PTHR43304">
    <property type="entry name" value="PHYTOCHROME-LIKE PROTEIN CPH1"/>
    <property type="match status" value="1"/>
</dbReference>
<feature type="domain" description="PAC" evidence="8">
    <location>
        <begin position="204"/>
        <end position="254"/>
    </location>
</feature>
<keyword evidence="3" id="KW-0597">Phosphoprotein</keyword>
<dbReference type="InterPro" id="IPR000014">
    <property type="entry name" value="PAS"/>
</dbReference>
<dbReference type="Pfam" id="PF13426">
    <property type="entry name" value="PAS_9"/>
    <property type="match status" value="2"/>
</dbReference>
<accession>A0A3A4QYC7</accession>
<dbReference type="SMART" id="SM00388">
    <property type="entry name" value="HisKA"/>
    <property type="match status" value="1"/>
</dbReference>
<dbReference type="InterPro" id="IPR036890">
    <property type="entry name" value="HATPase_C_sf"/>
</dbReference>
<dbReference type="InterPro" id="IPR004358">
    <property type="entry name" value="Sig_transdc_His_kin-like_C"/>
</dbReference>
<dbReference type="Gene3D" id="3.30.565.10">
    <property type="entry name" value="Histidine kinase-like ATPase, C-terminal domain"/>
    <property type="match status" value="1"/>
</dbReference>
<dbReference type="Pfam" id="PF02518">
    <property type="entry name" value="HATPase_c"/>
    <property type="match status" value="1"/>
</dbReference>
<dbReference type="InterPro" id="IPR003661">
    <property type="entry name" value="HisK_dim/P_dom"/>
</dbReference>
<evidence type="ECO:0000259" key="7">
    <source>
        <dbReference type="PROSITE" id="PS50112"/>
    </source>
</evidence>
<comment type="caution">
    <text evidence="9">The sequence shown here is derived from an EMBL/GenBank/DDBJ whole genome shotgun (WGS) entry which is preliminary data.</text>
</comment>
<feature type="domain" description="PAS" evidence="7">
    <location>
        <begin position="4"/>
        <end position="74"/>
    </location>
</feature>
<reference evidence="9 10" key="1">
    <citation type="journal article" date="2017" name="ISME J.">
        <title>Energy and carbon metabolisms in a deep terrestrial subsurface fluid microbial community.</title>
        <authorList>
            <person name="Momper L."/>
            <person name="Jungbluth S.P."/>
            <person name="Lee M.D."/>
            <person name="Amend J.P."/>
        </authorList>
    </citation>
    <scope>NUCLEOTIDE SEQUENCE [LARGE SCALE GENOMIC DNA]</scope>
    <source>
        <strain evidence="9">SURF_26</strain>
    </source>
</reference>
<feature type="domain" description="PAS" evidence="7">
    <location>
        <begin position="128"/>
        <end position="171"/>
    </location>
</feature>
<dbReference type="InterPro" id="IPR005467">
    <property type="entry name" value="His_kinase_dom"/>
</dbReference>
<evidence type="ECO:0000256" key="5">
    <source>
        <dbReference type="ARBA" id="ARBA00022777"/>
    </source>
</evidence>
<dbReference type="SUPFAM" id="SSF55874">
    <property type="entry name" value="ATPase domain of HSP90 chaperone/DNA topoisomerase II/histidine kinase"/>
    <property type="match status" value="1"/>
</dbReference>
<dbReference type="PANTHER" id="PTHR43304:SF1">
    <property type="entry name" value="PAC DOMAIN-CONTAINING PROTEIN"/>
    <property type="match status" value="1"/>
</dbReference>
<gene>
    <name evidence="9" type="ORF">C4541_09670</name>
</gene>
<dbReference type="AlphaFoldDB" id="A0A3A4QYC7"/>
<proteinExistence type="predicted"/>
<evidence type="ECO:0000259" key="8">
    <source>
        <dbReference type="PROSITE" id="PS50113"/>
    </source>
</evidence>
<dbReference type="SUPFAM" id="SSF55785">
    <property type="entry name" value="PYP-like sensor domain (PAS domain)"/>
    <property type="match status" value="2"/>
</dbReference>
<feature type="domain" description="Histidine kinase" evidence="6">
    <location>
        <begin position="272"/>
        <end position="486"/>
    </location>
</feature>
<dbReference type="InterPro" id="IPR052162">
    <property type="entry name" value="Sensor_kinase/Photoreceptor"/>
</dbReference>
<dbReference type="PROSITE" id="PS50113">
    <property type="entry name" value="PAC"/>
    <property type="match status" value="1"/>
</dbReference>
<dbReference type="CDD" id="cd00082">
    <property type="entry name" value="HisKA"/>
    <property type="match status" value="1"/>
</dbReference>
<keyword evidence="4" id="KW-0808">Transferase</keyword>
<sequence length="488" mass="55607">MNAPVSEITRFLDQLHDPVACFRVNGKIIYTNQAFRSLLNYTKKQFANLSYSKITPPHWHAQDEKILHNQVNNKPYSESFEKEFISQKGIKIPVRCRIESIDGCDDCFWLFAYDISEEKQYIDKLLHSQSKYRAIFDAANDAIFIHDVDTGKILDANLKTCLMYGYTRDELRRITVESLSSGVAPYTNKDALAHIKKALQLGPQIFEWHAKDKKGNLFWVEVSLKRSSIGGNDLLLAVVRDITDRKLTEAYRDQLIAHLEAKNVEMERFTYTISHDLKSPLFTIKGFIEMAQRNISQQAFNLLPDNLHRIGRAAQRIEDMLNELMNVSQMDYWKMKTEQVSLKSVAAEAVELLASSINEQNVVVTIDEGLPVVEGDRLRLVSLLQNLLENAIKYMEDNPYPAIRVGSVLVDGQTTVFVKDNGSGIDIDNRKNIFELFYQIDGTKKGSGLGLALAKHIVELHNGSIWVESEGKGKGTTFYFTLNMKKQL</sequence>
<name>A0A3A4QYC7_9BACT</name>
<organism evidence="9 10">
    <name type="scientific">Candidatus Auribacter fodinae</name>
    <dbReference type="NCBI Taxonomy" id="2093366"/>
    <lineage>
        <taxon>Bacteria</taxon>
        <taxon>Pseudomonadati</taxon>
        <taxon>Candidatus Auribacterota</taxon>
        <taxon>Candidatus Auribacteria</taxon>
        <taxon>Candidatus Auribacterales</taxon>
        <taxon>Candidatus Auribacteraceae</taxon>
        <taxon>Candidatus Auribacter</taxon>
    </lineage>
</organism>
<dbReference type="NCBIfam" id="TIGR00229">
    <property type="entry name" value="sensory_box"/>
    <property type="match status" value="2"/>
</dbReference>
<evidence type="ECO:0000256" key="3">
    <source>
        <dbReference type="ARBA" id="ARBA00022553"/>
    </source>
</evidence>
<evidence type="ECO:0000259" key="6">
    <source>
        <dbReference type="PROSITE" id="PS50109"/>
    </source>
</evidence>
<evidence type="ECO:0000256" key="1">
    <source>
        <dbReference type="ARBA" id="ARBA00000085"/>
    </source>
</evidence>
<dbReference type="FunFam" id="3.30.565.10:FF:000006">
    <property type="entry name" value="Sensor histidine kinase WalK"/>
    <property type="match status" value="1"/>
</dbReference>
<dbReference type="PRINTS" id="PR00344">
    <property type="entry name" value="BCTRLSENSOR"/>
</dbReference>
<dbReference type="PROSITE" id="PS50109">
    <property type="entry name" value="HIS_KIN"/>
    <property type="match status" value="1"/>
</dbReference>
<dbReference type="InterPro" id="IPR000700">
    <property type="entry name" value="PAS-assoc_C"/>
</dbReference>
<evidence type="ECO:0000313" key="9">
    <source>
        <dbReference type="EMBL" id="RJP57719.1"/>
    </source>
</evidence>
<evidence type="ECO:0000313" key="10">
    <source>
        <dbReference type="Proteomes" id="UP000266426"/>
    </source>
</evidence>
<evidence type="ECO:0000256" key="2">
    <source>
        <dbReference type="ARBA" id="ARBA00012438"/>
    </source>
</evidence>
<dbReference type="SUPFAM" id="SSF47384">
    <property type="entry name" value="Homodimeric domain of signal transducing histidine kinase"/>
    <property type="match status" value="1"/>
</dbReference>
<dbReference type="Gene3D" id="3.30.450.20">
    <property type="entry name" value="PAS domain"/>
    <property type="match status" value="2"/>
</dbReference>